<sequence length="241" mass="27770">MKKIVLILIFLIFISETSSEPLCKVSYFYGDVTKKLPPKDWDKVFLDEGVVEGEWFKTGFDSKAELSLIDGSILRIAENSYLEIEGLEGSGNPYIRFRATLKNGRVWAKLKKLTKKSVFSIKNPIVVAGARGTEFRIDMLPDTSTRIRVYTGEISVKNEPLIQRQKQEQGKLEKPHQVPGPHRVEGPKEVTMEEWFVIVKAQQELWISKTGKYNVKDFSLAEDTLDEWVKWNRERDKKMGE</sequence>
<organism evidence="3">
    <name type="scientific">candidate division WOR-3 bacterium</name>
    <dbReference type="NCBI Taxonomy" id="2052148"/>
    <lineage>
        <taxon>Bacteria</taxon>
        <taxon>Bacteria division WOR-3</taxon>
    </lineage>
</organism>
<dbReference type="Pfam" id="PF04773">
    <property type="entry name" value="FecR"/>
    <property type="match status" value="1"/>
</dbReference>
<reference evidence="3" key="1">
    <citation type="journal article" date="2020" name="mSystems">
        <title>Genome- and Community-Level Interaction Insights into Carbon Utilization and Element Cycling Functions of Hydrothermarchaeota in Hydrothermal Sediment.</title>
        <authorList>
            <person name="Zhou Z."/>
            <person name="Liu Y."/>
            <person name="Xu W."/>
            <person name="Pan J."/>
            <person name="Luo Z.H."/>
            <person name="Li M."/>
        </authorList>
    </citation>
    <scope>NUCLEOTIDE SEQUENCE [LARGE SCALE GENOMIC DNA]</scope>
    <source>
        <strain evidence="3">SpSt-780</strain>
    </source>
</reference>
<feature type="region of interest" description="Disordered" evidence="1">
    <location>
        <begin position="164"/>
        <end position="185"/>
    </location>
</feature>
<dbReference type="PANTHER" id="PTHR38731">
    <property type="entry name" value="LIPL45-RELATED LIPOPROTEIN-RELATED"/>
    <property type="match status" value="1"/>
</dbReference>
<dbReference type="InterPro" id="IPR006860">
    <property type="entry name" value="FecR"/>
</dbReference>
<feature type="domain" description="FecR protein" evidence="2">
    <location>
        <begin position="57"/>
        <end position="154"/>
    </location>
</feature>
<protein>
    <recommendedName>
        <fullName evidence="2">FecR protein domain-containing protein</fullName>
    </recommendedName>
</protein>
<evidence type="ECO:0000313" key="3">
    <source>
        <dbReference type="EMBL" id="HGW92052.1"/>
    </source>
</evidence>
<evidence type="ECO:0000259" key="2">
    <source>
        <dbReference type="Pfam" id="PF04773"/>
    </source>
</evidence>
<accession>A0A7C4UD26</accession>
<dbReference type="AlphaFoldDB" id="A0A7C4UD26"/>
<dbReference type="EMBL" id="DTHG01000076">
    <property type="protein sequence ID" value="HGW92052.1"/>
    <property type="molecule type" value="Genomic_DNA"/>
</dbReference>
<name>A0A7C4UD26_UNCW3</name>
<evidence type="ECO:0000256" key="1">
    <source>
        <dbReference type="SAM" id="MobiDB-lite"/>
    </source>
</evidence>
<feature type="compositionally biased region" description="Basic and acidic residues" evidence="1">
    <location>
        <begin position="165"/>
        <end position="185"/>
    </location>
</feature>
<comment type="caution">
    <text evidence="3">The sequence shown here is derived from an EMBL/GenBank/DDBJ whole genome shotgun (WGS) entry which is preliminary data.</text>
</comment>
<proteinExistence type="predicted"/>
<dbReference type="Gene3D" id="2.60.120.1440">
    <property type="match status" value="1"/>
</dbReference>
<gene>
    <name evidence="3" type="ORF">ENV67_05880</name>
</gene>